<keyword evidence="1" id="KW-0732">Signal</keyword>
<accession>A0A9X2EGS3</accession>
<dbReference type="PROSITE" id="PS51257">
    <property type="entry name" value="PROKAR_LIPOPROTEIN"/>
    <property type="match status" value="1"/>
</dbReference>
<comment type="caution">
    <text evidence="2">The sequence shown here is derived from an EMBL/GenBank/DDBJ whole genome shotgun (WGS) entry which is preliminary data.</text>
</comment>
<keyword evidence="3" id="KW-1185">Reference proteome</keyword>
<dbReference type="Proteomes" id="UP001155128">
    <property type="component" value="Unassembled WGS sequence"/>
</dbReference>
<dbReference type="RefSeq" id="WP_252114054.1">
    <property type="nucleotide sequence ID" value="NZ_JAMSHT010000001.1"/>
</dbReference>
<feature type="chain" id="PRO_5040732680" description="Lipoprotein" evidence="1">
    <location>
        <begin position="21"/>
        <end position="175"/>
    </location>
</feature>
<reference evidence="2" key="1">
    <citation type="submission" date="2022-06" db="EMBL/GenBank/DDBJ databases">
        <title>Sphingomicrobium sedimins sp. nov., a marine bacterium isolated from tidal flat.</title>
        <authorList>
            <person name="Kim C.-H."/>
            <person name="Yoo Y."/>
            <person name="Kim J.-J."/>
        </authorList>
    </citation>
    <scope>NUCLEOTIDE SEQUENCE</scope>
    <source>
        <strain evidence="2">GRR-S6-50</strain>
    </source>
</reference>
<sequence length="175" mass="19606">MKHPAFVRWATISFAAAALASCWASESVLIHAGNADTPIEAGNFTWHDQTDNERSAAATIQLNEDRSYTISVEGDELRFYLMQFKEHWFVVQSNGLDEEMDDQNYMLINQVGDELHLSRAPCVEEMAHIEGLTYEDGYLETCIFETSEALREAAAWATSDAQIGNIEVGAIIEPR</sequence>
<evidence type="ECO:0000313" key="2">
    <source>
        <dbReference type="EMBL" id="MCM8557733.1"/>
    </source>
</evidence>
<gene>
    <name evidence="2" type="ORF">NDO55_07865</name>
</gene>
<proteinExistence type="predicted"/>
<evidence type="ECO:0008006" key="4">
    <source>
        <dbReference type="Google" id="ProtNLM"/>
    </source>
</evidence>
<dbReference type="AlphaFoldDB" id="A0A9X2EGS3"/>
<protein>
    <recommendedName>
        <fullName evidence="4">Lipoprotein</fullName>
    </recommendedName>
</protein>
<evidence type="ECO:0000313" key="3">
    <source>
        <dbReference type="Proteomes" id="UP001155128"/>
    </source>
</evidence>
<dbReference type="EMBL" id="JAMSHT010000001">
    <property type="protein sequence ID" value="MCM8557733.1"/>
    <property type="molecule type" value="Genomic_DNA"/>
</dbReference>
<name>A0A9X2EGS3_9SPHN</name>
<organism evidence="2 3">
    <name type="scientific">Sphingomicrobium sediminis</name>
    <dbReference type="NCBI Taxonomy" id="2950949"/>
    <lineage>
        <taxon>Bacteria</taxon>
        <taxon>Pseudomonadati</taxon>
        <taxon>Pseudomonadota</taxon>
        <taxon>Alphaproteobacteria</taxon>
        <taxon>Sphingomonadales</taxon>
        <taxon>Sphingomonadaceae</taxon>
        <taxon>Sphingomicrobium</taxon>
    </lineage>
</organism>
<feature type="signal peptide" evidence="1">
    <location>
        <begin position="1"/>
        <end position="20"/>
    </location>
</feature>
<evidence type="ECO:0000256" key="1">
    <source>
        <dbReference type="SAM" id="SignalP"/>
    </source>
</evidence>